<keyword evidence="9" id="KW-1185">Reference proteome</keyword>
<dbReference type="Gene3D" id="3.30.360.10">
    <property type="entry name" value="Dihydrodipicolinate Reductase, domain 2"/>
    <property type="match status" value="1"/>
</dbReference>
<comment type="caution">
    <text evidence="8">The sequence shown here is derived from an EMBL/GenBank/DDBJ whole genome shotgun (WGS) entry which is preliminary data.</text>
</comment>
<gene>
    <name evidence="8" type="ORF">Vlu01_35210</name>
</gene>
<dbReference type="Pfam" id="PF00742">
    <property type="entry name" value="Homoserine_dh"/>
    <property type="match status" value="1"/>
</dbReference>
<accession>A0ABQ4IYB3</accession>
<dbReference type="EC" id="1.1.1.3" evidence="2 4"/>
<organism evidence="8 9">
    <name type="scientific">Micromonospora lutea</name>
    <dbReference type="NCBI Taxonomy" id="419825"/>
    <lineage>
        <taxon>Bacteria</taxon>
        <taxon>Bacillati</taxon>
        <taxon>Actinomycetota</taxon>
        <taxon>Actinomycetes</taxon>
        <taxon>Micromonosporales</taxon>
        <taxon>Micromonosporaceae</taxon>
        <taxon>Micromonospora</taxon>
    </lineage>
</organism>
<proteinExistence type="inferred from homology"/>
<keyword evidence="4 5" id="KW-0521">NADP</keyword>
<sequence>MSPVTWRLCLAGAGNVGRSLIDLLDERGPDLAARYGVRLAVVGVAELGGAALHRDGLDLSTLRATLSGGRALADLPGVGRPGLEPLPLLAECGADILVEATPVNLTDGQPALDTVRYALTHGVHAVLANKAPLALRYAELAALSHPADRWPAGPGAIAPAATGATSSSGRLRFSATVAGALPVVTIGRRDLAGARIDRVEAIFNGTSQSVLRAMEAGVDFADAVWDAQRRGIAEADPSLDVGGHDAACKLAILANAVLSQPTTLADIAVTGIDACSPADLAAARDRGERIVPLCLAERTGTGYHLAVRPAPLPQDHPLAMIGPDEMAVSFTTDRVDRLVAVSLEPGPEPAAAALLRDILDIAGAQPTGPTSGGTHAR</sequence>
<evidence type="ECO:0000313" key="8">
    <source>
        <dbReference type="EMBL" id="GIJ22897.1"/>
    </source>
</evidence>
<evidence type="ECO:0000256" key="5">
    <source>
        <dbReference type="RuleBase" id="RU000579"/>
    </source>
</evidence>
<dbReference type="RefSeq" id="WP_204000724.1">
    <property type="nucleotide sequence ID" value="NZ_BOPB01000019.1"/>
</dbReference>
<dbReference type="PANTHER" id="PTHR43331">
    <property type="entry name" value="HOMOSERINE DEHYDROGENASE"/>
    <property type="match status" value="1"/>
</dbReference>
<comment type="pathway">
    <text evidence="5">Amino-acid biosynthesis; L-methionine biosynthesis via de novo pathway; L-homoserine from L-aspartate: step 3/3.</text>
</comment>
<keyword evidence="4 5" id="KW-0028">Amino-acid biosynthesis</keyword>
<evidence type="ECO:0000256" key="3">
    <source>
        <dbReference type="ARBA" id="ARBA00023002"/>
    </source>
</evidence>
<comment type="pathway">
    <text evidence="5">Amino-acid biosynthesis; L-threonine biosynthesis; L-threonine from L-aspartate: step 3/5.</text>
</comment>
<comment type="catalytic activity">
    <reaction evidence="4 5">
        <text>L-homoserine + NADP(+) = L-aspartate 4-semialdehyde + NADPH + H(+)</text>
        <dbReference type="Rhea" id="RHEA:15761"/>
        <dbReference type="ChEBI" id="CHEBI:15378"/>
        <dbReference type="ChEBI" id="CHEBI:57476"/>
        <dbReference type="ChEBI" id="CHEBI:57783"/>
        <dbReference type="ChEBI" id="CHEBI:58349"/>
        <dbReference type="ChEBI" id="CHEBI:537519"/>
        <dbReference type="EC" id="1.1.1.3"/>
    </reaction>
</comment>
<keyword evidence="4 5" id="KW-0791">Threonine biosynthesis</keyword>
<dbReference type="InterPro" id="IPR022697">
    <property type="entry name" value="HDH_short"/>
</dbReference>
<evidence type="ECO:0000259" key="7">
    <source>
        <dbReference type="Pfam" id="PF00742"/>
    </source>
</evidence>
<dbReference type="InterPro" id="IPR019811">
    <property type="entry name" value="HDH_CS"/>
</dbReference>
<evidence type="ECO:0000256" key="1">
    <source>
        <dbReference type="ARBA" id="ARBA00006753"/>
    </source>
</evidence>
<evidence type="ECO:0000313" key="9">
    <source>
        <dbReference type="Proteomes" id="UP000643165"/>
    </source>
</evidence>
<evidence type="ECO:0000256" key="4">
    <source>
        <dbReference type="PIRNR" id="PIRNR036497"/>
    </source>
</evidence>
<keyword evidence="3 4" id="KW-0560">Oxidoreductase</keyword>
<dbReference type="EMBL" id="BOPB01000019">
    <property type="protein sequence ID" value="GIJ22897.1"/>
    <property type="molecule type" value="Genomic_DNA"/>
</dbReference>
<dbReference type="InterPro" id="IPR001342">
    <property type="entry name" value="HDH_cat"/>
</dbReference>
<evidence type="ECO:0000256" key="6">
    <source>
        <dbReference type="RuleBase" id="RU004171"/>
    </source>
</evidence>
<dbReference type="InterPro" id="IPR036291">
    <property type="entry name" value="NAD(P)-bd_dom_sf"/>
</dbReference>
<dbReference type="PIRSF" id="PIRSF036497">
    <property type="entry name" value="HDH_short"/>
    <property type="match status" value="1"/>
</dbReference>
<reference evidence="8 9" key="1">
    <citation type="submission" date="2021-01" db="EMBL/GenBank/DDBJ databases">
        <title>Whole genome shotgun sequence of Verrucosispora lutea NBRC 106530.</title>
        <authorList>
            <person name="Komaki H."/>
            <person name="Tamura T."/>
        </authorList>
    </citation>
    <scope>NUCLEOTIDE SEQUENCE [LARGE SCALE GENOMIC DNA]</scope>
    <source>
        <strain evidence="8 9">NBRC 106530</strain>
    </source>
</reference>
<dbReference type="PANTHER" id="PTHR43331:SF1">
    <property type="entry name" value="HOMOSERINE DEHYDROGENASE"/>
    <property type="match status" value="1"/>
</dbReference>
<name>A0ABQ4IYB3_9ACTN</name>
<protein>
    <recommendedName>
        <fullName evidence="2 4">Homoserine dehydrogenase</fullName>
        <shortName evidence="4">HDH</shortName>
        <ecNumber evidence="2 4">1.1.1.3</ecNumber>
    </recommendedName>
</protein>
<dbReference type="PROSITE" id="PS01042">
    <property type="entry name" value="HOMOSER_DHGENASE"/>
    <property type="match status" value="1"/>
</dbReference>
<dbReference type="SUPFAM" id="SSF51735">
    <property type="entry name" value="NAD(P)-binding Rossmann-fold domains"/>
    <property type="match status" value="1"/>
</dbReference>
<dbReference type="SUPFAM" id="SSF55347">
    <property type="entry name" value="Glyceraldehyde-3-phosphate dehydrogenase-like, C-terminal domain"/>
    <property type="match status" value="1"/>
</dbReference>
<evidence type="ECO:0000256" key="2">
    <source>
        <dbReference type="ARBA" id="ARBA00013213"/>
    </source>
</evidence>
<feature type="domain" description="Homoserine dehydrogenase catalytic" evidence="7">
    <location>
        <begin position="182"/>
        <end position="359"/>
    </location>
</feature>
<comment type="similarity">
    <text evidence="1 4 6">Belongs to the homoserine dehydrogenase family.</text>
</comment>
<dbReference type="Gene3D" id="3.40.50.720">
    <property type="entry name" value="NAD(P)-binding Rossmann-like Domain"/>
    <property type="match status" value="1"/>
</dbReference>
<dbReference type="Proteomes" id="UP000643165">
    <property type="component" value="Unassembled WGS sequence"/>
</dbReference>
<keyword evidence="4 5" id="KW-0486">Methionine biosynthesis</keyword>